<keyword evidence="4" id="KW-0560">Oxidoreductase</keyword>
<proteinExistence type="predicted"/>
<dbReference type="InterPro" id="IPR051450">
    <property type="entry name" value="Gfo/Idh/MocA_Oxidoreductases"/>
</dbReference>
<feature type="domain" description="GFO/IDH/MocA-like oxidoreductase" evidence="3">
    <location>
        <begin position="141"/>
        <end position="196"/>
    </location>
</feature>
<evidence type="ECO:0000313" key="4">
    <source>
        <dbReference type="EMBL" id="MBB4659079.1"/>
    </source>
</evidence>
<dbReference type="SUPFAM" id="SSF51735">
    <property type="entry name" value="NAD(P)-binding Rossmann-fold domains"/>
    <property type="match status" value="1"/>
</dbReference>
<accession>A0A840I2L6</accession>
<dbReference type="EC" id="1.1.1.369" evidence="4"/>
<dbReference type="InterPro" id="IPR055170">
    <property type="entry name" value="GFO_IDH_MocA-like_dom"/>
</dbReference>
<reference evidence="4 5" key="1">
    <citation type="submission" date="2020-08" db="EMBL/GenBank/DDBJ databases">
        <title>Genomic Encyclopedia of Type Strains, Phase IV (KMG-IV): sequencing the most valuable type-strain genomes for metagenomic binning, comparative biology and taxonomic classification.</title>
        <authorList>
            <person name="Goeker M."/>
        </authorList>
    </citation>
    <scope>NUCLEOTIDE SEQUENCE [LARGE SCALE GENOMIC DNA]</scope>
    <source>
        <strain evidence="4 5">DSM 102850</strain>
    </source>
</reference>
<name>A0A840I2L6_9PROT</name>
<dbReference type="SUPFAM" id="SSF55347">
    <property type="entry name" value="Glyceraldehyde-3-phosphate dehydrogenase-like, C-terminal domain"/>
    <property type="match status" value="1"/>
</dbReference>
<organism evidence="4 5">
    <name type="scientific">Parvularcula dongshanensis</name>
    <dbReference type="NCBI Taxonomy" id="1173995"/>
    <lineage>
        <taxon>Bacteria</taxon>
        <taxon>Pseudomonadati</taxon>
        <taxon>Pseudomonadota</taxon>
        <taxon>Alphaproteobacteria</taxon>
        <taxon>Parvularculales</taxon>
        <taxon>Parvularculaceae</taxon>
        <taxon>Parvularcula</taxon>
    </lineage>
</organism>
<feature type="region of interest" description="Disordered" evidence="1">
    <location>
        <begin position="240"/>
        <end position="259"/>
    </location>
</feature>
<dbReference type="AlphaFoldDB" id="A0A840I2L6"/>
<dbReference type="RefSeq" id="WP_183817273.1">
    <property type="nucleotide sequence ID" value="NZ_JACHOB010000002.1"/>
</dbReference>
<dbReference type="Pfam" id="PF01408">
    <property type="entry name" value="GFO_IDH_MocA"/>
    <property type="match status" value="1"/>
</dbReference>
<protein>
    <submittedName>
        <fullName evidence="4">Myo-inositol 2-dehydrogenase/D-chiro-inositol 1-dehydrogenase</fullName>
        <ecNumber evidence="4">1.1.1.18</ecNumber>
        <ecNumber evidence="4">1.1.1.369</ecNumber>
    </submittedName>
</protein>
<sequence length="336" mass="35341">MTDRPTRVALLGAGRIASMFHAPILRANPSVELAIVADADPERSHLAEGVPFVSNWHLAIERDDVDAVVICLPPAMHAEAAIAGFEAGKHVFVEKPVALTAEDAARVEAAWRASGKTGMVGFNFRFQDRFEALRAEAAGADIVAGQAVFTSAKRALPGWKQSRETGGSVLRDLGVHHADLLPHLLGEPIVAVSAREAEEGRIAWVSWEARSGLIVQGFYALVTGHSEHGVDLMTAEGHIGTRTDDAVPPAMRRPAGRGARTERALRAARALAPSALLRGLGEPSFSRTIGAFVDACRDGQSGGAADIADGARALSLVLAAEESAAAEGRRVTVPAD</sequence>
<dbReference type="Gene3D" id="3.40.50.720">
    <property type="entry name" value="NAD(P)-binding Rossmann-like Domain"/>
    <property type="match status" value="1"/>
</dbReference>
<dbReference type="Gene3D" id="3.30.360.10">
    <property type="entry name" value="Dihydrodipicolinate Reductase, domain 2"/>
    <property type="match status" value="1"/>
</dbReference>
<keyword evidence="5" id="KW-1185">Reference proteome</keyword>
<comment type="caution">
    <text evidence="4">The sequence shown here is derived from an EMBL/GenBank/DDBJ whole genome shotgun (WGS) entry which is preliminary data.</text>
</comment>
<feature type="compositionally biased region" description="Low complexity" evidence="1">
    <location>
        <begin position="246"/>
        <end position="258"/>
    </location>
</feature>
<dbReference type="Pfam" id="PF22725">
    <property type="entry name" value="GFO_IDH_MocA_C3"/>
    <property type="match status" value="1"/>
</dbReference>
<evidence type="ECO:0000259" key="2">
    <source>
        <dbReference type="Pfam" id="PF01408"/>
    </source>
</evidence>
<dbReference type="PANTHER" id="PTHR43377">
    <property type="entry name" value="BILIVERDIN REDUCTASE A"/>
    <property type="match status" value="1"/>
</dbReference>
<dbReference type="InterPro" id="IPR036291">
    <property type="entry name" value="NAD(P)-bd_dom_sf"/>
</dbReference>
<dbReference type="InterPro" id="IPR000683">
    <property type="entry name" value="Gfo/Idh/MocA-like_OxRdtase_N"/>
</dbReference>
<dbReference type="PANTHER" id="PTHR43377:SF1">
    <property type="entry name" value="BILIVERDIN REDUCTASE A"/>
    <property type="match status" value="1"/>
</dbReference>
<evidence type="ECO:0000313" key="5">
    <source>
        <dbReference type="Proteomes" id="UP000563524"/>
    </source>
</evidence>
<evidence type="ECO:0000256" key="1">
    <source>
        <dbReference type="SAM" id="MobiDB-lite"/>
    </source>
</evidence>
<gene>
    <name evidence="4" type="ORF">GGQ59_001593</name>
</gene>
<dbReference type="GO" id="GO:0050112">
    <property type="term" value="F:inositol 2-dehydrogenase (NAD+) activity"/>
    <property type="evidence" value="ECO:0007669"/>
    <property type="project" value="UniProtKB-EC"/>
</dbReference>
<feature type="domain" description="Gfo/Idh/MocA-like oxidoreductase N-terminal" evidence="2">
    <location>
        <begin position="7"/>
        <end position="122"/>
    </location>
</feature>
<dbReference type="EMBL" id="JACHOB010000002">
    <property type="protein sequence ID" value="MBB4659079.1"/>
    <property type="molecule type" value="Genomic_DNA"/>
</dbReference>
<dbReference type="EC" id="1.1.1.18" evidence="4"/>
<dbReference type="GO" id="GO:0000166">
    <property type="term" value="F:nucleotide binding"/>
    <property type="evidence" value="ECO:0007669"/>
    <property type="project" value="InterPro"/>
</dbReference>
<dbReference type="Proteomes" id="UP000563524">
    <property type="component" value="Unassembled WGS sequence"/>
</dbReference>
<evidence type="ECO:0000259" key="3">
    <source>
        <dbReference type="Pfam" id="PF22725"/>
    </source>
</evidence>